<evidence type="ECO:0000256" key="6">
    <source>
        <dbReference type="ARBA" id="ARBA00023163"/>
    </source>
</evidence>
<reference evidence="8 9" key="1">
    <citation type="submission" date="2022-02" db="EMBL/GenBank/DDBJ databases">
        <title>Paenibacillus sp. MBLB1776 Whole Genome Shotgun Sequencing.</title>
        <authorList>
            <person name="Hwang C.Y."/>
            <person name="Cho E.-S."/>
            <person name="Seo M.-J."/>
        </authorList>
    </citation>
    <scope>NUCLEOTIDE SEQUENCE [LARGE SCALE GENOMIC DNA]</scope>
    <source>
        <strain evidence="8 9">MBLB1776</strain>
    </source>
</reference>
<accession>A0AA96LD54</accession>
<dbReference type="InterPro" id="IPR000524">
    <property type="entry name" value="Tscrpt_reg_HTH_GntR"/>
</dbReference>
<evidence type="ECO:0000313" key="8">
    <source>
        <dbReference type="EMBL" id="WNQ11557.1"/>
    </source>
</evidence>
<proteinExistence type="inferred from homology"/>
<keyword evidence="3" id="KW-0732">Signal</keyword>
<dbReference type="GO" id="GO:0003677">
    <property type="term" value="F:DNA binding"/>
    <property type="evidence" value="ECO:0007669"/>
    <property type="project" value="UniProtKB-KW"/>
</dbReference>
<protein>
    <submittedName>
        <fullName evidence="8">Extracellular solute-binding protein</fullName>
    </submittedName>
</protein>
<dbReference type="SUPFAM" id="SSF53850">
    <property type="entry name" value="Periplasmic binding protein-like II"/>
    <property type="match status" value="1"/>
</dbReference>
<dbReference type="Proteomes" id="UP001305702">
    <property type="component" value="Chromosome"/>
</dbReference>
<evidence type="ECO:0000256" key="1">
    <source>
        <dbReference type="ARBA" id="ARBA00008520"/>
    </source>
</evidence>
<sequence>MAKPDRNTFQNRLNEMLNSIRHNILTGVYKPGDYLPAETALAEQFHLSKNSVRLILDKLVEEKMIVKLPRVGSQVMAPQQKVVRFGVYPSLYEEANMGELIEKFQAEHPHIRIEALKLPYFQADNVKELLESGIVDVLTLNHNDYVHFRETNQLNVLEPLPPQQETYPFLNDLFAMEEGALFVRPFVFSPVVLCYNKDHFRERRLFEPDSSWDWQELRETLAKVVAPNRFGLYFHLSSYTRWPIFLLQNLAQFRRDENDFLKPEDPEMLALLRFIRSLIHEDGLYPLVISFGDHDAEKLFKQQKVSVILTTYYRLNQLKDADFPFDISPLPKFRTHDTLLLTTGIAIGAMSANKEEAKCFADYLLSEESQRNIRRHTFSLPANRLVAESVQTELPNQPARLELHRELISYYATHDRLQLTMEELKVLGECLGEYFSQLVDEEGLIRLFNKQLKLEPEPSMP</sequence>
<dbReference type="RefSeq" id="WP_315605334.1">
    <property type="nucleotide sequence ID" value="NZ_CP130318.1"/>
</dbReference>
<dbReference type="PANTHER" id="PTHR30061">
    <property type="entry name" value="MALTOSE-BINDING PERIPLASMIC PROTEIN"/>
    <property type="match status" value="1"/>
</dbReference>
<dbReference type="PANTHER" id="PTHR30061:SF50">
    <property type="entry name" value="MALTOSE_MALTODEXTRIN-BINDING PERIPLASMIC PROTEIN"/>
    <property type="match status" value="1"/>
</dbReference>
<keyword evidence="6" id="KW-0804">Transcription</keyword>
<gene>
    <name evidence="8" type="ORF">MJA45_00305</name>
</gene>
<dbReference type="CDD" id="cd07377">
    <property type="entry name" value="WHTH_GntR"/>
    <property type="match status" value="1"/>
</dbReference>
<dbReference type="GO" id="GO:0003700">
    <property type="term" value="F:DNA-binding transcription factor activity"/>
    <property type="evidence" value="ECO:0007669"/>
    <property type="project" value="InterPro"/>
</dbReference>
<name>A0AA96LD54_9BACL</name>
<evidence type="ECO:0000256" key="3">
    <source>
        <dbReference type="ARBA" id="ARBA00022729"/>
    </source>
</evidence>
<dbReference type="PROSITE" id="PS50949">
    <property type="entry name" value="HTH_GNTR"/>
    <property type="match status" value="1"/>
</dbReference>
<dbReference type="GO" id="GO:0055052">
    <property type="term" value="C:ATP-binding cassette (ABC) transporter complex, substrate-binding subunit-containing"/>
    <property type="evidence" value="ECO:0007669"/>
    <property type="project" value="TreeGrafter"/>
</dbReference>
<dbReference type="GO" id="GO:1901982">
    <property type="term" value="F:maltose binding"/>
    <property type="evidence" value="ECO:0007669"/>
    <property type="project" value="TreeGrafter"/>
</dbReference>
<dbReference type="SMART" id="SM00345">
    <property type="entry name" value="HTH_GNTR"/>
    <property type="match status" value="1"/>
</dbReference>
<feature type="domain" description="HTH gntR-type" evidence="7">
    <location>
        <begin position="10"/>
        <end position="78"/>
    </location>
</feature>
<dbReference type="GO" id="GO:0015768">
    <property type="term" value="P:maltose transport"/>
    <property type="evidence" value="ECO:0007669"/>
    <property type="project" value="TreeGrafter"/>
</dbReference>
<dbReference type="InterPro" id="IPR006059">
    <property type="entry name" value="SBP"/>
</dbReference>
<comment type="similarity">
    <text evidence="1">Belongs to the bacterial solute-binding protein 1 family.</text>
</comment>
<dbReference type="Pfam" id="PF13416">
    <property type="entry name" value="SBP_bac_8"/>
    <property type="match status" value="1"/>
</dbReference>
<dbReference type="AlphaFoldDB" id="A0AA96LD54"/>
<dbReference type="Gene3D" id="1.10.10.10">
    <property type="entry name" value="Winged helix-like DNA-binding domain superfamily/Winged helix DNA-binding domain"/>
    <property type="match status" value="1"/>
</dbReference>
<keyword evidence="9" id="KW-1185">Reference proteome</keyword>
<organism evidence="8 9">
    <name type="scientific">Paenibacillus aurantius</name>
    <dbReference type="NCBI Taxonomy" id="2918900"/>
    <lineage>
        <taxon>Bacteria</taxon>
        <taxon>Bacillati</taxon>
        <taxon>Bacillota</taxon>
        <taxon>Bacilli</taxon>
        <taxon>Bacillales</taxon>
        <taxon>Paenibacillaceae</taxon>
        <taxon>Paenibacillus</taxon>
    </lineage>
</organism>
<evidence type="ECO:0000259" key="7">
    <source>
        <dbReference type="PROSITE" id="PS50949"/>
    </source>
</evidence>
<keyword evidence="2" id="KW-0813">Transport</keyword>
<dbReference type="GO" id="GO:0042956">
    <property type="term" value="P:maltodextrin transmembrane transport"/>
    <property type="evidence" value="ECO:0007669"/>
    <property type="project" value="TreeGrafter"/>
</dbReference>
<dbReference type="Pfam" id="PF00392">
    <property type="entry name" value="GntR"/>
    <property type="match status" value="1"/>
</dbReference>
<keyword evidence="5" id="KW-0238">DNA-binding</keyword>
<keyword evidence="4" id="KW-0805">Transcription regulation</keyword>
<dbReference type="InterPro" id="IPR036388">
    <property type="entry name" value="WH-like_DNA-bd_sf"/>
</dbReference>
<dbReference type="KEGG" id="paun:MJA45_00305"/>
<dbReference type="SUPFAM" id="SSF46785">
    <property type="entry name" value="Winged helix' DNA-binding domain"/>
    <property type="match status" value="1"/>
</dbReference>
<evidence type="ECO:0000313" key="9">
    <source>
        <dbReference type="Proteomes" id="UP001305702"/>
    </source>
</evidence>
<dbReference type="InterPro" id="IPR036390">
    <property type="entry name" value="WH_DNA-bd_sf"/>
</dbReference>
<dbReference type="Gene3D" id="3.40.190.10">
    <property type="entry name" value="Periplasmic binding protein-like II"/>
    <property type="match status" value="1"/>
</dbReference>
<evidence type="ECO:0000256" key="5">
    <source>
        <dbReference type="ARBA" id="ARBA00023125"/>
    </source>
</evidence>
<dbReference type="EMBL" id="CP130318">
    <property type="protein sequence ID" value="WNQ11557.1"/>
    <property type="molecule type" value="Genomic_DNA"/>
</dbReference>
<evidence type="ECO:0000256" key="2">
    <source>
        <dbReference type="ARBA" id="ARBA00022448"/>
    </source>
</evidence>
<evidence type="ECO:0000256" key="4">
    <source>
        <dbReference type="ARBA" id="ARBA00023015"/>
    </source>
</evidence>